<proteinExistence type="inferred from homology"/>
<feature type="region of interest" description="Disordered" evidence="9">
    <location>
        <begin position="51"/>
        <end position="83"/>
    </location>
</feature>
<reference evidence="10 11" key="2">
    <citation type="submission" date="2020-07" db="EMBL/GenBank/DDBJ databases">
        <title>Genome assembly of wild tea tree DASZ reveals pedigree and selection history of tea varieties.</title>
        <authorList>
            <person name="Zhang W."/>
        </authorList>
    </citation>
    <scope>NUCLEOTIDE SEQUENCE [LARGE SCALE GENOMIC DNA]</scope>
    <source>
        <strain evidence="11">cv. G240</strain>
        <tissue evidence="10">Leaf</tissue>
    </source>
</reference>
<evidence type="ECO:0000256" key="7">
    <source>
        <dbReference type="ARBA" id="ARBA00022989"/>
    </source>
</evidence>
<feature type="compositionally biased region" description="Basic and acidic residues" evidence="9">
    <location>
        <begin position="52"/>
        <end position="66"/>
    </location>
</feature>
<keyword evidence="6" id="KW-0813">Transport</keyword>
<evidence type="ECO:0000256" key="6">
    <source>
        <dbReference type="ARBA" id="ARBA00022927"/>
    </source>
</evidence>
<protein>
    <recommendedName>
        <fullName evidence="4">Protein TIC 214</fullName>
    </recommendedName>
    <alternativeName>
        <fullName evidence="8">Translocon at the inner envelope membrane of chloroplasts 214</fullName>
    </alternativeName>
</protein>
<gene>
    <name evidence="10" type="ORF">HYC85_002670</name>
</gene>
<evidence type="ECO:0000313" key="10">
    <source>
        <dbReference type="EMBL" id="KAF5961461.1"/>
    </source>
</evidence>
<evidence type="ECO:0000256" key="9">
    <source>
        <dbReference type="SAM" id="MobiDB-lite"/>
    </source>
</evidence>
<evidence type="ECO:0000256" key="8">
    <source>
        <dbReference type="ARBA" id="ARBA00029978"/>
    </source>
</evidence>
<evidence type="ECO:0000256" key="5">
    <source>
        <dbReference type="ARBA" id="ARBA00022692"/>
    </source>
</evidence>
<dbReference type="InterPro" id="IPR008896">
    <property type="entry name" value="TIC214"/>
</dbReference>
<dbReference type="Proteomes" id="UP000593564">
    <property type="component" value="Unassembled WGS sequence"/>
</dbReference>
<evidence type="ECO:0000313" key="11">
    <source>
        <dbReference type="Proteomes" id="UP000593564"/>
    </source>
</evidence>
<dbReference type="EMBL" id="JACBKZ010000001">
    <property type="protein sequence ID" value="KAF5961461.1"/>
    <property type="molecule type" value="Genomic_DNA"/>
</dbReference>
<keyword evidence="7" id="KW-0472">Membrane</keyword>
<keyword evidence="11" id="KW-1185">Reference proteome</keyword>
<name>A0A7J7IA72_CAMSI</name>
<evidence type="ECO:0000256" key="2">
    <source>
        <dbReference type="ARBA" id="ARBA00009956"/>
    </source>
</evidence>
<dbReference type="Pfam" id="PF05758">
    <property type="entry name" value="Ycf1"/>
    <property type="match status" value="1"/>
</dbReference>
<keyword evidence="5" id="KW-0812">Transmembrane</keyword>
<dbReference type="GO" id="GO:0042170">
    <property type="term" value="C:plastid membrane"/>
    <property type="evidence" value="ECO:0007669"/>
    <property type="project" value="UniProtKB-SubCell"/>
</dbReference>
<evidence type="ECO:0000256" key="4">
    <source>
        <dbReference type="ARBA" id="ARBA00016640"/>
    </source>
</evidence>
<keyword evidence="7" id="KW-1133">Transmembrane helix</keyword>
<organism evidence="10 11">
    <name type="scientific">Camellia sinensis</name>
    <name type="common">Tea plant</name>
    <name type="synonym">Thea sinensis</name>
    <dbReference type="NCBI Taxonomy" id="4442"/>
    <lineage>
        <taxon>Eukaryota</taxon>
        <taxon>Viridiplantae</taxon>
        <taxon>Streptophyta</taxon>
        <taxon>Embryophyta</taxon>
        <taxon>Tracheophyta</taxon>
        <taxon>Spermatophyta</taxon>
        <taxon>Magnoliopsida</taxon>
        <taxon>eudicotyledons</taxon>
        <taxon>Gunneridae</taxon>
        <taxon>Pentapetalae</taxon>
        <taxon>asterids</taxon>
        <taxon>Ericales</taxon>
        <taxon>Theaceae</taxon>
        <taxon>Camellia</taxon>
    </lineage>
</organism>
<comment type="similarity">
    <text evidence="2">Belongs to the TIC214 family.</text>
</comment>
<accession>A0A7J7IA72</accession>
<keyword evidence="6" id="KW-0653">Protein transport</keyword>
<comment type="subunit">
    <text evidence="3">Part of the Tic complex.</text>
</comment>
<comment type="subcellular location">
    <subcellularLocation>
        <location evidence="1">Plastid membrane</location>
        <topology evidence="1">Multi-pass membrane protein</topology>
    </subcellularLocation>
</comment>
<reference evidence="11" key="1">
    <citation type="journal article" date="2020" name="Nat. Commun.">
        <title>Genome assembly of wild tea tree DASZ reveals pedigree and selection history of tea varieties.</title>
        <authorList>
            <person name="Zhang W."/>
            <person name="Zhang Y."/>
            <person name="Qiu H."/>
            <person name="Guo Y."/>
            <person name="Wan H."/>
            <person name="Zhang X."/>
            <person name="Scossa F."/>
            <person name="Alseekh S."/>
            <person name="Zhang Q."/>
            <person name="Wang P."/>
            <person name="Xu L."/>
            <person name="Schmidt M.H."/>
            <person name="Jia X."/>
            <person name="Li D."/>
            <person name="Zhu A."/>
            <person name="Guo F."/>
            <person name="Chen W."/>
            <person name="Ni D."/>
            <person name="Usadel B."/>
            <person name="Fernie A.R."/>
            <person name="Wen W."/>
        </authorList>
    </citation>
    <scope>NUCLEOTIDE SEQUENCE [LARGE SCALE GENOMIC DNA]</scope>
    <source>
        <strain evidence="11">cv. G240</strain>
    </source>
</reference>
<dbReference type="GO" id="GO:0015031">
    <property type="term" value="P:protein transport"/>
    <property type="evidence" value="ECO:0007669"/>
    <property type="project" value="UniProtKB-KW"/>
</dbReference>
<comment type="caution">
    <text evidence="10">The sequence shown here is derived from an EMBL/GenBank/DDBJ whole genome shotgun (WGS) entry which is preliminary data.</text>
</comment>
<dbReference type="AlphaFoldDB" id="A0A7J7IA72"/>
<evidence type="ECO:0000256" key="1">
    <source>
        <dbReference type="ARBA" id="ARBA00004446"/>
    </source>
</evidence>
<sequence length="106" mass="12686">MKWLGLALVWIRQNHSIRSNVLIQSNKYLVSELRNSMDRIFSRIPSPILTKKLKETSKTKERDKQLTKRRGLNRNKSDPPKKILLLPFFRKKGRIRKKSMKQKRSE</sequence>
<evidence type="ECO:0000256" key="3">
    <source>
        <dbReference type="ARBA" id="ARBA00011510"/>
    </source>
</evidence>